<name>A0A0F9B220_9ZZZZ</name>
<sequence length="54" mass="6572">MLLYVYKVLEVDMTRLEYLLEKKELNTPEEMELEQLLRREAVTHNIQLTELGYE</sequence>
<dbReference type="EMBL" id="LAZR01043140">
    <property type="protein sequence ID" value="KKL07807.1"/>
    <property type="molecule type" value="Genomic_DNA"/>
</dbReference>
<reference evidence="1" key="1">
    <citation type="journal article" date="2015" name="Nature">
        <title>Complex archaea that bridge the gap between prokaryotes and eukaryotes.</title>
        <authorList>
            <person name="Spang A."/>
            <person name="Saw J.H."/>
            <person name="Jorgensen S.L."/>
            <person name="Zaremba-Niedzwiedzka K."/>
            <person name="Martijn J."/>
            <person name="Lind A.E."/>
            <person name="van Eijk R."/>
            <person name="Schleper C."/>
            <person name="Guy L."/>
            <person name="Ettema T.J."/>
        </authorList>
    </citation>
    <scope>NUCLEOTIDE SEQUENCE</scope>
</reference>
<organism evidence="1">
    <name type="scientific">marine sediment metagenome</name>
    <dbReference type="NCBI Taxonomy" id="412755"/>
    <lineage>
        <taxon>unclassified sequences</taxon>
        <taxon>metagenomes</taxon>
        <taxon>ecological metagenomes</taxon>
    </lineage>
</organism>
<dbReference type="AlphaFoldDB" id="A0A0F9B220"/>
<comment type="caution">
    <text evidence="1">The sequence shown here is derived from an EMBL/GenBank/DDBJ whole genome shotgun (WGS) entry which is preliminary data.</text>
</comment>
<protein>
    <submittedName>
        <fullName evidence="1">Uncharacterized protein</fullName>
    </submittedName>
</protein>
<proteinExistence type="predicted"/>
<gene>
    <name evidence="1" type="ORF">LCGC14_2582290</name>
</gene>
<evidence type="ECO:0000313" key="1">
    <source>
        <dbReference type="EMBL" id="KKL07807.1"/>
    </source>
</evidence>
<accession>A0A0F9B220</accession>